<dbReference type="EMBL" id="KN840651">
    <property type="protein sequence ID" value="KIP02827.1"/>
    <property type="molecule type" value="Genomic_DNA"/>
</dbReference>
<evidence type="ECO:0000259" key="8">
    <source>
        <dbReference type="Pfam" id="PF21105"/>
    </source>
</evidence>
<dbReference type="Pfam" id="PF21105">
    <property type="entry name" value="DyP_N"/>
    <property type="match status" value="1"/>
</dbReference>
<dbReference type="AlphaFoldDB" id="A0A0C3S130"/>
<dbReference type="InterPro" id="IPR006314">
    <property type="entry name" value="Dyp_peroxidase"/>
</dbReference>
<evidence type="ECO:0000256" key="5">
    <source>
        <dbReference type="ARBA" id="ARBA00023002"/>
    </source>
</evidence>
<proteinExistence type="inferred from homology"/>
<feature type="domain" description="DyP dimeric alpha+beta barrel" evidence="8">
    <location>
        <begin position="73"/>
        <end position="220"/>
    </location>
</feature>
<evidence type="ECO:0000256" key="4">
    <source>
        <dbReference type="ARBA" id="ARBA00022723"/>
    </source>
</evidence>
<dbReference type="SUPFAM" id="SSF54909">
    <property type="entry name" value="Dimeric alpha+beta barrel"/>
    <property type="match status" value="1"/>
</dbReference>
<evidence type="ECO:0000256" key="7">
    <source>
        <dbReference type="ARBA" id="ARBA00025737"/>
    </source>
</evidence>
<dbReference type="GO" id="GO:0004601">
    <property type="term" value="F:peroxidase activity"/>
    <property type="evidence" value="ECO:0007669"/>
    <property type="project" value="UniProtKB-KW"/>
</dbReference>
<dbReference type="NCBIfam" id="TIGR01413">
    <property type="entry name" value="Dyp_perox_fam"/>
    <property type="match status" value="1"/>
</dbReference>
<dbReference type="PANTHER" id="PTHR30521">
    <property type="entry name" value="DEFERROCHELATASE/PEROXIDASE"/>
    <property type="match status" value="1"/>
</dbReference>
<dbReference type="OrthoDB" id="3207336at2759"/>
<reference evidence="9 10" key="1">
    <citation type="journal article" date="2014" name="PLoS Genet.">
        <title>Analysis of the Phlebiopsis gigantea genome, transcriptome and secretome provides insight into its pioneer colonization strategies of wood.</title>
        <authorList>
            <person name="Hori C."/>
            <person name="Ishida T."/>
            <person name="Igarashi K."/>
            <person name="Samejima M."/>
            <person name="Suzuki H."/>
            <person name="Master E."/>
            <person name="Ferreira P."/>
            <person name="Ruiz-Duenas F.J."/>
            <person name="Held B."/>
            <person name="Canessa P."/>
            <person name="Larrondo L.F."/>
            <person name="Schmoll M."/>
            <person name="Druzhinina I.S."/>
            <person name="Kubicek C.P."/>
            <person name="Gaskell J.A."/>
            <person name="Kersten P."/>
            <person name="St John F."/>
            <person name="Glasner J."/>
            <person name="Sabat G."/>
            <person name="Splinter BonDurant S."/>
            <person name="Syed K."/>
            <person name="Yadav J."/>
            <person name="Mgbeahuruike A.C."/>
            <person name="Kovalchuk A."/>
            <person name="Asiegbu F.O."/>
            <person name="Lackner G."/>
            <person name="Hoffmeister D."/>
            <person name="Rencoret J."/>
            <person name="Gutierrez A."/>
            <person name="Sun H."/>
            <person name="Lindquist E."/>
            <person name="Barry K."/>
            <person name="Riley R."/>
            <person name="Grigoriev I.V."/>
            <person name="Henrissat B."/>
            <person name="Kues U."/>
            <person name="Berka R.M."/>
            <person name="Martinez A.T."/>
            <person name="Covert S.F."/>
            <person name="Blanchette R.A."/>
            <person name="Cullen D."/>
        </authorList>
    </citation>
    <scope>NUCLEOTIDE SEQUENCE [LARGE SCALE GENOMIC DNA]</scope>
    <source>
        <strain evidence="9 10">11061_1 CR5-6</strain>
    </source>
</reference>
<sequence length="506" mass="54107">MRLVPLLTAALSFLQPHRDVLGAAAPENHLTERQSSGRSTPLLATFPGQAVLPTLQEILTLNATNGTFLPLQNIQGDILVGMKKQTERLVFFQINSASGFRSALKTYLPQITSTATLISPAANQPLAFVNIGFSQTGLTALGITDDLNDAEFASGMWADAANLGDDPSKWVSPFKGTAIHGVFVLGSDQASYLDQYQSAISSTFGSSISVLTTISGAARPGDQAGHEHFGFLDGISQPAIGGWTTNTLPGQAIVPNGVILARRLGDTATRPSWALDGTFMAFRWFQQLVPEFNKWTLDNAVQPPPLAGVTLNAQDAADFLGARMFGRWKSGAPLDLAPTVDDPALGADPQRNNLFDYGDALLDETKCPFSAHIRKTNPRLDLPLLSINNHAIRSSIAYGPEVSASESASNTTSQDRGLIFVEYQSVIANGFRFQQIAWANTANFPPAKLETPGLDAVIGQGTPRTSGGLDPNNQTKMFTVPQFVVPKGGEYFFVPSIPALTSEFAT</sequence>
<dbReference type="PROSITE" id="PS51404">
    <property type="entry name" value="DYP_PEROXIDASE"/>
    <property type="match status" value="1"/>
</dbReference>
<dbReference type="GO" id="GO:0020037">
    <property type="term" value="F:heme binding"/>
    <property type="evidence" value="ECO:0007669"/>
    <property type="project" value="InterPro"/>
</dbReference>
<keyword evidence="2 9" id="KW-0575">Peroxidase</keyword>
<evidence type="ECO:0000256" key="1">
    <source>
        <dbReference type="ARBA" id="ARBA00001970"/>
    </source>
</evidence>
<name>A0A0C3S130_PHLG1</name>
<keyword evidence="5" id="KW-0560">Oxidoreductase</keyword>
<dbReference type="GO" id="GO:0005829">
    <property type="term" value="C:cytosol"/>
    <property type="evidence" value="ECO:0007669"/>
    <property type="project" value="TreeGrafter"/>
</dbReference>
<dbReference type="STRING" id="745531.A0A0C3S130"/>
<accession>A0A0C3S130</accession>
<organism evidence="9 10">
    <name type="scientific">Phlebiopsis gigantea (strain 11061_1 CR5-6)</name>
    <name type="common">White-rot fungus</name>
    <name type="synonym">Peniophora gigantea</name>
    <dbReference type="NCBI Taxonomy" id="745531"/>
    <lineage>
        <taxon>Eukaryota</taxon>
        <taxon>Fungi</taxon>
        <taxon>Dikarya</taxon>
        <taxon>Basidiomycota</taxon>
        <taxon>Agaricomycotina</taxon>
        <taxon>Agaricomycetes</taxon>
        <taxon>Polyporales</taxon>
        <taxon>Phanerochaetaceae</taxon>
        <taxon>Phlebiopsis</taxon>
    </lineage>
</organism>
<dbReference type="InterPro" id="IPR011008">
    <property type="entry name" value="Dimeric_a/b-barrel"/>
</dbReference>
<evidence type="ECO:0000256" key="3">
    <source>
        <dbReference type="ARBA" id="ARBA00022617"/>
    </source>
</evidence>
<keyword evidence="10" id="KW-1185">Reference proteome</keyword>
<gene>
    <name evidence="9" type="primary">DyP1</name>
    <name evidence="9" type="ORF">PHLGIDRAFT_122124</name>
</gene>
<evidence type="ECO:0000256" key="6">
    <source>
        <dbReference type="ARBA" id="ARBA00023004"/>
    </source>
</evidence>
<dbReference type="Proteomes" id="UP000053257">
    <property type="component" value="Unassembled WGS sequence"/>
</dbReference>
<comment type="similarity">
    <text evidence="7">Belongs to the DyP-type peroxidase family.</text>
</comment>
<dbReference type="HOGENOM" id="CLU_015125_1_1_1"/>
<dbReference type="InterPro" id="IPR049509">
    <property type="entry name" value="DyP_N"/>
</dbReference>
<keyword evidence="6" id="KW-0408">Iron</keyword>
<comment type="cofactor">
    <cofactor evidence="1">
        <name>heme b</name>
        <dbReference type="ChEBI" id="CHEBI:60344"/>
    </cofactor>
</comment>
<dbReference type="PANTHER" id="PTHR30521:SF4">
    <property type="entry name" value="DEFERROCHELATASE"/>
    <property type="match status" value="1"/>
</dbReference>
<keyword evidence="4" id="KW-0479">Metal-binding</keyword>
<keyword evidence="3" id="KW-0349">Heme</keyword>
<evidence type="ECO:0000313" key="9">
    <source>
        <dbReference type="EMBL" id="KIP02827.1"/>
    </source>
</evidence>
<dbReference type="GO" id="GO:0046872">
    <property type="term" value="F:metal ion binding"/>
    <property type="evidence" value="ECO:0007669"/>
    <property type="project" value="UniProtKB-KW"/>
</dbReference>
<evidence type="ECO:0000313" key="10">
    <source>
        <dbReference type="Proteomes" id="UP000053257"/>
    </source>
</evidence>
<evidence type="ECO:0000256" key="2">
    <source>
        <dbReference type="ARBA" id="ARBA00022559"/>
    </source>
</evidence>
<protein>
    <submittedName>
        <fullName evidence="9">DyP-type peroxidase</fullName>
    </submittedName>
</protein>